<evidence type="ECO:0000259" key="7">
    <source>
        <dbReference type="Pfam" id="PF03734"/>
    </source>
</evidence>
<comment type="similarity">
    <text evidence="2">Belongs to the YkuD family.</text>
</comment>
<evidence type="ECO:0000256" key="3">
    <source>
        <dbReference type="ARBA" id="ARBA00022679"/>
    </source>
</evidence>
<dbReference type="GO" id="GO:0008360">
    <property type="term" value="P:regulation of cell shape"/>
    <property type="evidence" value="ECO:0007669"/>
    <property type="project" value="UniProtKB-KW"/>
</dbReference>
<evidence type="ECO:0000256" key="1">
    <source>
        <dbReference type="ARBA" id="ARBA00004752"/>
    </source>
</evidence>
<organism evidence="8 9">
    <name type="scientific">Acidithiobacillus ferridurans</name>
    <dbReference type="NCBI Taxonomy" id="1232575"/>
    <lineage>
        <taxon>Bacteria</taxon>
        <taxon>Pseudomonadati</taxon>
        <taxon>Pseudomonadota</taxon>
        <taxon>Acidithiobacillia</taxon>
        <taxon>Acidithiobacillales</taxon>
        <taxon>Acidithiobacillaceae</taxon>
        <taxon>Acidithiobacillus</taxon>
    </lineage>
</organism>
<evidence type="ECO:0000256" key="6">
    <source>
        <dbReference type="ARBA" id="ARBA00023316"/>
    </source>
</evidence>
<keyword evidence="3" id="KW-0808">Transferase</keyword>
<dbReference type="InterPro" id="IPR005490">
    <property type="entry name" value="LD_TPept_cat_dom"/>
</dbReference>
<dbReference type="Pfam" id="PF03734">
    <property type="entry name" value="YkuD"/>
    <property type="match status" value="1"/>
</dbReference>
<dbReference type="GO" id="GO:0016740">
    <property type="term" value="F:transferase activity"/>
    <property type="evidence" value="ECO:0007669"/>
    <property type="project" value="UniProtKB-KW"/>
</dbReference>
<reference evidence="8 9" key="1">
    <citation type="journal article" date="2018" name="Microbiol. Resour. Announc.">
        <title>Complete Genome Sequence of Acidithiobacillus ferridurans JCM 18981.</title>
        <authorList>
            <person name="Miyauchi T."/>
            <person name="Kouzuma A."/>
            <person name="Abe T."/>
            <person name="Watanabe K."/>
        </authorList>
    </citation>
    <scope>NUCLEOTIDE SEQUENCE [LARGE SCALE GENOMIC DNA]</scope>
    <source>
        <strain evidence="9">ATCC 33020 / DSM 29468 / JCM 18981 / 11Fe</strain>
    </source>
</reference>
<keyword evidence="5" id="KW-0573">Peptidoglycan synthesis</keyword>
<dbReference type="CDD" id="cd16913">
    <property type="entry name" value="YkuD_like"/>
    <property type="match status" value="1"/>
</dbReference>
<name>A0A2Z6IN84_ACIFI</name>
<keyword evidence="6" id="KW-0961">Cell wall biogenesis/degradation</keyword>
<dbReference type="GO" id="GO:0009252">
    <property type="term" value="P:peptidoglycan biosynthetic process"/>
    <property type="evidence" value="ECO:0007669"/>
    <property type="project" value="UniProtKB-UniPathway"/>
</dbReference>
<feature type="domain" description="L,D-TPase catalytic" evidence="7">
    <location>
        <begin position="158"/>
        <end position="235"/>
    </location>
</feature>
<evidence type="ECO:0000256" key="2">
    <source>
        <dbReference type="ARBA" id="ARBA00005992"/>
    </source>
</evidence>
<sequence length="303" mass="34599">MDAQGAVQHLYRWRFRVPMGLQRTTGDESWHDPWNPFAIGALYQFERVHHLPVEGGSRGMDGLPTLIAHALLNARKPDPWPWTWVLVTKFPRPESVHVFIAHRGWVLKSLANTGILKGTPDGTWPVYARDPHTAMAGQFPVPISAQSVDLYAAARSAGYALPVIHYARYHHAWVRYEAYDDPDIRWVNYFDRGRALHYYPRADYGFPQSAGCVELPKHAARALYALLHYGTPVTVAHDAAPGRDPFRKVALSPLPPCLTYREERKDSSPRSVHFNLVERHVLACRRALSPRRFSLCQKEKKRL</sequence>
<evidence type="ECO:0000313" key="9">
    <source>
        <dbReference type="Proteomes" id="UP000280188"/>
    </source>
</evidence>
<accession>A0A2Z6IN84</accession>
<dbReference type="GO" id="GO:0071555">
    <property type="term" value="P:cell wall organization"/>
    <property type="evidence" value="ECO:0007669"/>
    <property type="project" value="UniProtKB-KW"/>
</dbReference>
<protein>
    <recommendedName>
        <fullName evidence="7">L,D-TPase catalytic domain-containing protein</fullName>
    </recommendedName>
</protein>
<evidence type="ECO:0000256" key="4">
    <source>
        <dbReference type="ARBA" id="ARBA00022960"/>
    </source>
</evidence>
<dbReference type="RefSeq" id="WP_126605411.1">
    <property type="nucleotide sequence ID" value="NZ_AP018795.1"/>
</dbReference>
<dbReference type="KEGG" id="afj:AFERRID_26220"/>
<dbReference type="UniPathway" id="UPA00219"/>
<dbReference type="Proteomes" id="UP000280188">
    <property type="component" value="Chromosome"/>
</dbReference>
<dbReference type="InterPro" id="IPR038063">
    <property type="entry name" value="Transpep_catalytic_dom"/>
</dbReference>
<dbReference type="SUPFAM" id="SSF141523">
    <property type="entry name" value="L,D-transpeptidase catalytic domain-like"/>
    <property type="match status" value="1"/>
</dbReference>
<evidence type="ECO:0000256" key="5">
    <source>
        <dbReference type="ARBA" id="ARBA00022984"/>
    </source>
</evidence>
<dbReference type="Gene3D" id="2.40.440.10">
    <property type="entry name" value="L,D-transpeptidase catalytic domain-like"/>
    <property type="match status" value="1"/>
</dbReference>
<dbReference type="GO" id="GO:0004180">
    <property type="term" value="F:carboxypeptidase activity"/>
    <property type="evidence" value="ECO:0007669"/>
    <property type="project" value="UniProtKB-ARBA"/>
</dbReference>
<gene>
    <name evidence="8" type="ORF">AFERRID_26220</name>
</gene>
<evidence type="ECO:0000313" key="8">
    <source>
        <dbReference type="EMBL" id="BBF66404.1"/>
    </source>
</evidence>
<dbReference type="AlphaFoldDB" id="A0A2Z6IN84"/>
<keyword evidence="4" id="KW-0133">Cell shape</keyword>
<dbReference type="EMBL" id="AP018795">
    <property type="protein sequence ID" value="BBF66404.1"/>
    <property type="molecule type" value="Genomic_DNA"/>
</dbReference>
<comment type="pathway">
    <text evidence="1">Cell wall biogenesis; peptidoglycan biosynthesis.</text>
</comment>
<keyword evidence="9" id="KW-1185">Reference proteome</keyword>
<proteinExistence type="inferred from homology"/>